<name>F5RBT9_METUF</name>
<accession>F5RBT9</accession>
<evidence type="ECO:0000313" key="3">
    <source>
        <dbReference type="Proteomes" id="UP000005019"/>
    </source>
</evidence>
<dbReference type="EMBL" id="AFHG01000044">
    <property type="protein sequence ID" value="EGK71956.1"/>
    <property type="molecule type" value="Genomic_DNA"/>
</dbReference>
<dbReference type="RefSeq" id="WP_008060784.1">
    <property type="nucleotide sequence ID" value="NZ_AFHG01000044.1"/>
</dbReference>
<proteinExistence type="predicted"/>
<keyword evidence="3" id="KW-1185">Reference proteome</keyword>
<evidence type="ECO:0000256" key="1">
    <source>
        <dbReference type="SAM" id="MobiDB-lite"/>
    </source>
</evidence>
<dbReference type="OrthoDB" id="8910501at2"/>
<comment type="caution">
    <text evidence="2">The sequence shown here is derived from an EMBL/GenBank/DDBJ whole genome shotgun (WGS) entry which is preliminary data.</text>
</comment>
<reference evidence="2 3" key="1">
    <citation type="journal article" date="2011" name="J. Bacteriol.">
        <title>Genome sequence of Methyloversatilis universalis FAM5T, a methylotrophic representative of the order Rhodocyclales.</title>
        <authorList>
            <person name="Kittichotirat W."/>
            <person name="Good N.M."/>
            <person name="Hall R."/>
            <person name="Bringel F."/>
            <person name="Lajus A."/>
            <person name="Medigue C."/>
            <person name="Smalley N.E."/>
            <person name="Beck D."/>
            <person name="Bumgarner R."/>
            <person name="Vuilleumier S."/>
            <person name="Kalyuzhnaya M.G."/>
        </authorList>
    </citation>
    <scope>NUCLEOTIDE SEQUENCE [LARGE SCALE GENOMIC DNA]</scope>
    <source>
        <strain evidence="3">ATCC BAA-1314 / JCM 13912 / FAM5</strain>
    </source>
</reference>
<organism evidence="2 3">
    <name type="scientific">Methyloversatilis universalis (strain ATCC BAA-1314 / DSM 25237 / JCM 13912 / CCUG 52030 / FAM5)</name>
    <dbReference type="NCBI Taxonomy" id="1000565"/>
    <lineage>
        <taxon>Bacteria</taxon>
        <taxon>Pseudomonadati</taxon>
        <taxon>Pseudomonadota</taxon>
        <taxon>Betaproteobacteria</taxon>
        <taxon>Nitrosomonadales</taxon>
        <taxon>Sterolibacteriaceae</taxon>
        <taxon>Methyloversatilis</taxon>
    </lineage>
</organism>
<sequence>MPLPYENTSGGGLFLTDTEIARICEPLVQPAAQVRFLRELGLTVATKPNGRALVVRSHAEAVLSGRKHAEPQQGTTAPAAAPNRSGLIEFINRRRAA</sequence>
<dbReference type="Proteomes" id="UP000005019">
    <property type="component" value="Unassembled WGS sequence"/>
</dbReference>
<gene>
    <name evidence="2" type="ORF">METUNv1_01734</name>
</gene>
<protein>
    <submittedName>
        <fullName evidence="2">Uncharacterized protein</fullName>
    </submittedName>
</protein>
<dbReference type="STRING" id="1000565.METUNv1_01734"/>
<dbReference type="AlphaFoldDB" id="F5RBT9"/>
<feature type="region of interest" description="Disordered" evidence="1">
    <location>
        <begin position="65"/>
        <end position="84"/>
    </location>
</feature>
<dbReference type="eggNOG" id="ENOG5033IZM">
    <property type="taxonomic scope" value="Bacteria"/>
</dbReference>
<evidence type="ECO:0000313" key="2">
    <source>
        <dbReference type="EMBL" id="EGK71956.1"/>
    </source>
</evidence>